<dbReference type="InterPro" id="IPR009057">
    <property type="entry name" value="Homeodomain-like_sf"/>
</dbReference>
<dbReference type="Pfam" id="PF16859">
    <property type="entry name" value="TetR_C_11"/>
    <property type="match status" value="1"/>
</dbReference>
<dbReference type="EMBL" id="JBHUKU010000033">
    <property type="protein sequence ID" value="MFD2465571.1"/>
    <property type="molecule type" value="Genomic_DNA"/>
</dbReference>
<reference evidence="7" key="1">
    <citation type="journal article" date="2019" name="Int. J. Syst. Evol. Microbiol.">
        <title>The Global Catalogue of Microorganisms (GCM) 10K type strain sequencing project: providing services to taxonomists for standard genome sequencing and annotation.</title>
        <authorList>
            <consortium name="The Broad Institute Genomics Platform"/>
            <consortium name="The Broad Institute Genome Sequencing Center for Infectious Disease"/>
            <person name="Wu L."/>
            <person name="Ma J."/>
        </authorList>
    </citation>
    <scope>NUCLEOTIDE SEQUENCE [LARGE SCALE GENOMIC DNA]</scope>
    <source>
        <strain evidence="7">CGMCC 4.7643</strain>
    </source>
</reference>
<evidence type="ECO:0000256" key="1">
    <source>
        <dbReference type="ARBA" id="ARBA00023015"/>
    </source>
</evidence>
<feature type="DNA-binding region" description="H-T-H motif" evidence="4">
    <location>
        <begin position="28"/>
        <end position="47"/>
    </location>
</feature>
<dbReference type="PROSITE" id="PS01081">
    <property type="entry name" value="HTH_TETR_1"/>
    <property type="match status" value="1"/>
</dbReference>
<dbReference type="InterPro" id="IPR023772">
    <property type="entry name" value="DNA-bd_HTH_TetR-type_CS"/>
</dbReference>
<organism evidence="6 7">
    <name type="scientific">Amycolatopsis samaneae</name>
    <dbReference type="NCBI Taxonomy" id="664691"/>
    <lineage>
        <taxon>Bacteria</taxon>
        <taxon>Bacillati</taxon>
        <taxon>Actinomycetota</taxon>
        <taxon>Actinomycetes</taxon>
        <taxon>Pseudonocardiales</taxon>
        <taxon>Pseudonocardiaceae</taxon>
        <taxon>Amycolatopsis</taxon>
    </lineage>
</organism>
<evidence type="ECO:0000256" key="3">
    <source>
        <dbReference type="ARBA" id="ARBA00023163"/>
    </source>
</evidence>
<dbReference type="SUPFAM" id="SSF48498">
    <property type="entry name" value="Tetracyclin repressor-like, C-terminal domain"/>
    <property type="match status" value="1"/>
</dbReference>
<evidence type="ECO:0000313" key="6">
    <source>
        <dbReference type="EMBL" id="MFD2465571.1"/>
    </source>
</evidence>
<dbReference type="PANTHER" id="PTHR30055">
    <property type="entry name" value="HTH-TYPE TRANSCRIPTIONAL REGULATOR RUTR"/>
    <property type="match status" value="1"/>
</dbReference>
<keyword evidence="2 4" id="KW-0238">DNA-binding</keyword>
<gene>
    <name evidence="6" type="ORF">ACFSYJ_43670</name>
</gene>
<dbReference type="InterPro" id="IPR050109">
    <property type="entry name" value="HTH-type_TetR-like_transc_reg"/>
</dbReference>
<dbReference type="Gene3D" id="1.10.357.10">
    <property type="entry name" value="Tetracycline Repressor, domain 2"/>
    <property type="match status" value="1"/>
</dbReference>
<keyword evidence="1" id="KW-0805">Transcription regulation</keyword>
<keyword evidence="7" id="KW-1185">Reference proteome</keyword>
<evidence type="ECO:0000256" key="4">
    <source>
        <dbReference type="PROSITE-ProRule" id="PRU00335"/>
    </source>
</evidence>
<dbReference type="Pfam" id="PF00440">
    <property type="entry name" value="TetR_N"/>
    <property type="match status" value="1"/>
</dbReference>
<evidence type="ECO:0000259" key="5">
    <source>
        <dbReference type="PROSITE" id="PS50977"/>
    </source>
</evidence>
<evidence type="ECO:0000313" key="7">
    <source>
        <dbReference type="Proteomes" id="UP001597419"/>
    </source>
</evidence>
<dbReference type="PRINTS" id="PR00455">
    <property type="entry name" value="HTHTETR"/>
</dbReference>
<feature type="domain" description="HTH tetR-type" evidence="5">
    <location>
        <begin position="5"/>
        <end position="65"/>
    </location>
</feature>
<comment type="caution">
    <text evidence="6">The sequence shown here is derived from an EMBL/GenBank/DDBJ whole genome shotgun (WGS) entry which is preliminary data.</text>
</comment>
<dbReference type="InterPro" id="IPR011075">
    <property type="entry name" value="TetR_C"/>
</dbReference>
<keyword evidence="3" id="KW-0804">Transcription</keyword>
<protein>
    <submittedName>
        <fullName evidence="6">TetR/AcrR family transcriptional regulator</fullName>
    </submittedName>
</protein>
<dbReference type="SUPFAM" id="SSF46689">
    <property type="entry name" value="Homeodomain-like"/>
    <property type="match status" value="1"/>
</dbReference>
<dbReference type="InterPro" id="IPR001647">
    <property type="entry name" value="HTH_TetR"/>
</dbReference>
<accession>A0ABW5GXK8</accession>
<sequence>MVRGKLREDAILGATLELLAESGYRALTMDAVAARAHASKTTIYRRWRNKAELVRATLDAYDSQSNDDVEDTGTLRGDLLAVVGMLRVKSTQLPVTLYHEMLEISRHDKELDAALRAHLANEEVSPVLAPIRRAVERGELPEDVDTDLIHDVAEAMILHRVQYGEFDDAFTVRLVDDVLLVLLTRGEK</sequence>
<name>A0ABW5GXK8_9PSEU</name>
<dbReference type="PROSITE" id="PS50977">
    <property type="entry name" value="HTH_TETR_2"/>
    <property type="match status" value="1"/>
</dbReference>
<evidence type="ECO:0000256" key="2">
    <source>
        <dbReference type="ARBA" id="ARBA00023125"/>
    </source>
</evidence>
<dbReference type="PANTHER" id="PTHR30055:SF148">
    <property type="entry name" value="TETR-FAMILY TRANSCRIPTIONAL REGULATOR"/>
    <property type="match status" value="1"/>
</dbReference>
<dbReference type="RefSeq" id="WP_345406836.1">
    <property type="nucleotide sequence ID" value="NZ_BAABHG010000021.1"/>
</dbReference>
<dbReference type="Gene3D" id="1.10.10.60">
    <property type="entry name" value="Homeodomain-like"/>
    <property type="match status" value="1"/>
</dbReference>
<dbReference type="Proteomes" id="UP001597419">
    <property type="component" value="Unassembled WGS sequence"/>
</dbReference>
<proteinExistence type="predicted"/>
<dbReference type="InterPro" id="IPR036271">
    <property type="entry name" value="Tet_transcr_reg_TetR-rel_C_sf"/>
</dbReference>